<dbReference type="GO" id="GO:0005886">
    <property type="term" value="C:plasma membrane"/>
    <property type="evidence" value="ECO:0007669"/>
    <property type="project" value="TreeGrafter"/>
</dbReference>
<dbReference type="InterPro" id="IPR005467">
    <property type="entry name" value="His_kinase_dom"/>
</dbReference>
<evidence type="ECO:0000259" key="9">
    <source>
        <dbReference type="PROSITE" id="PS50109"/>
    </source>
</evidence>
<dbReference type="PROSITE" id="PS50109">
    <property type="entry name" value="HIS_KIN"/>
    <property type="match status" value="1"/>
</dbReference>
<dbReference type="Gene3D" id="3.30.565.10">
    <property type="entry name" value="Histidine kinase-like ATPase, C-terminal domain"/>
    <property type="match status" value="1"/>
</dbReference>
<keyword evidence="8" id="KW-0812">Transmembrane</keyword>
<dbReference type="GO" id="GO:0016036">
    <property type="term" value="P:cellular response to phosphate starvation"/>
    <property type="evidence" value="ECO:0007669"/>
    <property type="project" value="TreeGrafter"/>
</dbReference>
<dbReference type="GO" id="GO:0000155">
    <property type="term" value="F:phosphorelay sensor kinase activity"/>
    <property type="evidence" value="ECO:0007669"/>
    <property type="project" value="InterPro"/>
</dbReference>
<evidence type="ECO:0000256" key="1">
    <source>
        <dbReference type="ARBA" id="ARBA00000085"/>
    </source>
</evidence>
<dbReference type="SUPFAM" id="SSF47384">
    <property type="entry name" value="Homodimeric domain of signal transducing histidine kinase"/>
    <property type="match status" value="1"/>
</dbReference>
<dbReference type="Gene3D" id="3.30.450.20">
    <property type="entry name" value="PAS domain"/>
    <property type="match status" value="1"/>
</dbReference>
<dbReference type="Proteomes" id="UP000323176">
    <property type="component" value="Unassembled WGS sequence"/>
</dbReference>
<dbReference type="OrthoDB" id="9813151at2"/>
<dbReference type="AlphaFoldDB" id="A0A5C8F6B4"/>
<dbReference type="EC" id="2.7.13.3" evidence="2"/>
<accession>A0A5C8F6B4</accession>
<comment type="caution">
    <text evidence="10">The sequence shown here is derived from an EMBL/GenBank/DDBJ whole genome shotgun (WGS) entry which is preliminary data.</text>
</comment>
<evidence type="ECO:0000256" key="3">
    <source>
        <dbReference type="ARBA" id="ARBA00022553"/>
    </source>
</evidence>
<keyword evidence="6" id="KW-0902">Two-component regulatory system</keyword>
<dbReference type="SMART" id="SM00387">
    <property type="entry name" value="HATPase_c"/>
    <property type="match status" value="1"/>
</dbReference>
<keyword evidence="3" id="KW-0597">Phosphoprotein</keyword>
<dbReference type="Gene3D" id="1.10.287.130">
    <property type="match status" value="1"/>
</dbReference>
<feature type="transmembrane region" description="Helical" evidence="8">
    <location>
        <begin position="6"/>
        <end position="28"/>
    </location>
</feature>
<dbReference type="CDD" id="cd00082">
    <property type="entry name" value="HisKA"/>
    <property type="match status" value="1"/>
</dbReference>
<keyword evidence="4" id="KW-0808">Transferase</keyword>
<dbReference type="FunFam" id="3.30.565.10:FF:000006">
    <property type="entry name" value="Sensor histidine kinase WalK"/>
    <property type="match status" value="1"/>
</dbReference>
<evidence type="ECO:0000256" key="2">
    <source>
        <dbReference type="ARBA" id="ARBA00012438"/>
    </source>
</evidence>
<feature type="transmembrane region" description="Helical" evidence="8">
    <location>
        <begin position="165"/>
        <end position="187"/>
    </location>
</feature>
<dbReference type="SMART" id="SM00388">
    <property type="entry name" value="HisKA"/>
    <property type="match status" value="1"/>
</dbReference>
<comment type="catalytic activity">
    <reaction evidence="1">
        <text>ATP + protein L-histidine = ADP + protein N-phospho-L-histidine.</text>
        <dbReference type="EC" id="2.7.13.3"/>
    </reaction>
</comment>
<dbReference type="Pfam" id="PF02518">
    <property type="entry name" value="HATPase_c"/>
    <property type="match status" value="1"/>
</dbReference>
<dbReference type="InterPro" id="IPR004358">
    <property type="entry name" value="Sig_transdc_His_kin-like_C"/>
</dbReference>
<dbReference type="EMBL" id="SAXY01000018">
    <property type="protein sequence ID" value="TXJ45208.1"/>
    <property type="molecule type" value="Genomic_DNA"/>
</dbReference>
<dbReference type="InterPro" id="IPR036097">
    <property type="entry name" value="HisK_dim/P_sf"/>
</dbReference>
<organism evidence="10 11">
    <name type="scientific">Brachyspira pilosicoli</name>
    <name type="common">Serpulina pilosicoli</name>
    <dbReference type="NCBI Taxonomy" id="52584"/>
    <lineage>
        <taxon>Bacteria</taxon>
        <taxon>Pseudomonadati</taxon>
        <taxon>Spirochaetota</taxon>
        <taxon>Spirochaetia</taxon>
        <taxon>Brachyspirales</taxon>
        <taxon>Brachyspiraceae</taxon>
        <taxon>Brachyspira</taxon>
    </lineage>
</organism>
<dbReference type="GO" id="GO:0004721">
    <property type="term" value="F:phosphoprotein phosphatase activity"/>
    <property type="evidence" value="ECO:0007669"/>
    <property type="project" value="TreeGrafter"/>
</dbReference>
<gene>
    <name evidence="10" type="ORF">EPJ72_02760</name>
</gene>
<evidence type="ECO:0000256" key="4">
    <source>
        <dbReference type="ARBA" id="ARBA00022679"/>
    </source>
</evidence>
<name>A0A5C8F6B4_BRAPL</name>
<dbReference type="PANTHER" id="PTHR45453">
    <property type="entry name" value="PHOSPHATE REGULON SENSOR PROTEIN PHOR"/>
    <property type="match status" value="1"/>
</dbReference>
<dbReference type="Pfam" id="PF00512">
    <property type="entry name" value="HisKA"/>
    <property type="match status" value="1"/>
</dbReference>
<sequence>MIRNIFLKSLFILILSSALMFIGILFTVQYNNIMYSRVMIVNIIEMLQKEINIYDVKTEEDFKNFVLQSDKEELRISIISTNGVVIADTLSDTAKTTLGNHNNRSDVIEALHNTNDEPSFSISTSISQKTPYIYASKKIKSDDFVDYILRVSIPMDSINKYLTTFLFNAVMVITVVVILMAFVLPIMSRNIMNPFYIIKETLDNIYNNRSLTPKNLTGFNDINNIIYDINEVAVDLNNNIIAYQTEKEKLNYVLENIAQGIIAVNKKKEIFFINQFAIDFLDIGEKTVNNLNEIIKDENVIKKIDNAIELGRFSKFDSKEHNMDIEITIIPIRNNENISALIKFEDVTDIRKLEIEKQDFFINASHELKTPLTSILGYSELLLATGGGKKLNDFLTRINSEALRMKELVMDMLTLSRIEANWQETVDEKMDIKEIILNVYDSNKLKAQKRDITIDLNIESAFIMANKEKITEVVNNLVDNAIKYTDDGGNVKIILSTDKDKAIFTVRDTGCGIAPQYLNRIFERFFRVKNNKYLKVNGTGLGLTIVKNICNNYNADIHVKSEENVGTEISVVFTLYNEEKEKTIKKAV</sequence>
<evidence type="ECO:0000256" key="8">
    <source>
        <dbReference type="SAM" id="Phobius"/>
    </source>
</evidence>
<feature type="domain" description="Histidine kinase" evidence="9">
    <location>
        <begin position="363"/>
        <end position="577"/>
    </location>
</feature>
<dbReference type="PRINTS" id="PR00344">
    <property type="entry name" value="BCTRLSENSOR"/>
</dbReference>
<evidence type="ECO:0000313" key="10">
    <source>
        <dbReference type="EMBL" id="TXJ45208.1"/>
    </source>
</evidence>
<keyword evidence="7 8" id="KW-0472">Membrane</keyword>
<dbReference type="InterPro" id="IPR003594">
    <property type="entry name" value="HATPase_dom"/>
</dbReference>
<dbReference type="InterPro" id="IPR036890">
    <property type="entry name" value="HATPase_C_sf"/>
</dbReference>
<protein>
    <recommendedName>
        <fullName evidence="2">histidine kinase</fullName>
        <ecNumber evidence="2">2.7.13.3</ecNumber>
    </recommendedName>
</protein>
<keyword evidence="5 10" id="KW-0418">Kinase</keyword>
<evidence type="ECO:0000256" key="5">
    <source>
        <dbReference type="ARBA" id="ARBA00022777"/>
    </source>
</evidence>
<keyword evidence="8" id="KW-1133">Transmembrane helix</keyword>
<proteinExistence type="predicted"/>
<dbReference type="InterPro" id="IPR050351">
    <property type="entry name" value="BphY/WalK/GraS-like"/>
</dbReference>
<evidence type="ECO:0000313" key="11">
    <source>
        <dbReference type="Proteomes" id="UP000323176"/>
    </source>
</evidence>
<evidence type="ECO:0000256" key="7">
    <source>
        <dbReference type="ARBA" id="ARBA00023136"/>
    </source>
</evidence>
<dbReference type="PANTHER" id="PTHR45453:SF1">
    <property type="entry name" value="PHOSPHATE REGULON SENSOR PROTEIN PHOR"/>
    <property type="match status" value="1"/>
</dbReference>
<evidence type="ECO:0000256" key="6">
    <source>
        <dbReference type="ARBA" id="ARBA00023012"/>
    </source>
</evidence>
<reference evidence="10 11" key="1">
    <citation type="journal article" date="1992" name="Lakartidningen">
        <title>[Penicillin V and not amoxicillin is the first choice preparation in acute otitis].</title>
        <authorList>
            <person name="Kamme C."/>
            <person name="Lundgren K."/>
            <person name="Prellner K."/>
        </authorList>
    </citation>
    <scope>NUCLEOTIDE SEQUENCE [LARGE SCALE GENOMIC DNA]</scope>
    <source>
        <strain evidence="10 11">PC5538III-hc</strain>
    </source>
</reference>
<dbReference type="FunFam" id="1.10.287.130:FF:000001">
    <property type="entry name" value="Two-component sensor histidine kinase"/>
    <property type="match status" value="1"/>
</dbReference>
<dbReference type="InterPro" id="IPR003661">
    <property type="entry name" value="HisK_dim/P_dom"/>
</dbReference>
<dbReference type="SUPFAM" id="SSF55874">
    <property type="entry name" value="ATPase domain of HSP90 chaperone/DNA topoisomerase II/histidine kinase"/>
    <property type="match status" value="1"/>
</dbReference>